<accession>A0AA41Q9Z7</accession>
<dbReference type="EMBL" id="JAKFHA010000071">
    <property type="protein sequence ID" value="MCF2533992.1"/>
    <property type="molecule type" value="Genomic_DNA"/>
</dbReference>
<organism evidence="1 2">
    <name type="scientific">Yinghuangia soli</name>
    <dbReference type="NCBI Taxonomy" id="2908204"/>
    <lineage>
        <taxon>Bacteria</taxon>
        <taxon>Bacillati</taxon>
        <taxon>Actinomycetota</taxon>
        <taxon>Actinomycetes</taxon>
        <taxon>Kitasatosporales</taxon>
        <taxon>Streptomycetaceae</taxon>
        <taxon>Yinghuangia</taxon>
    </lineage>
</organism>
<protein>
    <submittedName>
        <fullName evidence="1">Uncharacterized protein</fullName>
    </submittedName>
</protein>
<evidence type="ECO:0000313" key="2">
    <source>
        <dbReference type="Proteomes" id="UP001165378"/>
    </source>
</evidence>
<dbReference type="Proteomes" id="UP001165378">
    <property type="component" value="Unassembled WGS sequence"/>
</dbReference>
<sequence length="63" mass="6977">MSEHNASEVPVVGSVVRTIYGDRQVMDVLTPPDREHAMVYIRPVGGGREATVRLSEWPRVVSS</sequence>
<dbReference type="AlphaFoldDB" id="A0AA41Q9Z7"/>
<evidence type="ECO:0000313" key="1">
    <source>
        <dbReference type="EMBL" id="MCF2533992.1"/>
    </source>
</evidence>
<comment type="caution">
    <text evidence="1">The sequence shown here is derived from an EMBL/GenBank/DDBJ whole genome shotgun (WGS) entry which is preliminary data.</text>
</comment>
<name>A0AA41Q9Z7_9ACTN</name>
<keyword evidence="2" id="KW-1185">Reference proteome</keyword>
<proteinExistence type="predicted"/>
<dbReference type="RefSeq" id="WP_235058785.1">
    <property type="nucleotide sequence ID" value="NZ_JAKFHA010000071.1"/>
</dbReference>
<gene>
    <name evidence="1" type="ORF">LZ495_43170</name>
</gene>
<reference evidence="1" key="1">
    <citation type="submission" date="2022-01" db="EMBL/GenBank/DDBJ databases">
        <title>Genome-Based Taxonomic Classification of the Phylum Actinobacteria.</title>
        <authorList>
            <person name="Gao Y."/>
        </authorList>
    </citation>
    <scope>NUCLEOTIDE SEQUENCE</scope>
    <source>
        <strain evidence="1">KLBMP 8922</strain>
    </source>
</reference>